<evidence type="ECO:0000313" key="10">
    <source>
        <dbReference type="Proteomes" id="UP000032809"/>
    </source>
</evidence>
<comment type="similarity">
    <text evidence="5 6">Belongs to the NusG family.</text>
</comment>
<dbReference type="SUPFAM" id="SSF50104">
    <property type="entry name" value="Translation proteins SH3-like domain"/>
    <property type="match status" value="1"/>
</dbReference>
<dbReference type="EMBL" id="LN824141">
    <property type="protein sequence ID" value="CEP77682.1"/>
    <property type="molecule type" value="Genomic_DNA"/>
</dbReference>
<evidence type="ECO:0000259" key="8">
    <source>
        <dbReference type="SMART" id="SM00739"/>
    </source>
</evidence>
<name>A0A0C7NP47_DEFTU</name>
<dbReference type="GO" id="GO:0032784">
    <property type="term" value="P:regulation of DNA-templated transcription elongation"/>
    <property type="evidence" value="ECO:0007669"/>
    <property type="project" value="InterPro"/>
</dbReference>
<feature type="domain" description="NusG-like N-terminal" evidence="7">
    <location>
        <begin position="2"/>
        <end position="282"/>
    </location>
</feature>
<feature type="domain" description="KOW" evidence="8">
    <location>
        <begin position="298"/>
        <end position="325"/>
    </location>
</feature>
<proteinExistence type="inferred from homology"/>
<dbReference type="InterPro" id="IPR001062">
    <property type="entry name" value="Transcrpt_antiterm_NusG"/>
</dbReference>
<dbReference type="AlphaFoldDB" id="A0A0C7NP47"/>
<dbReference type="HAMAP" id="MF_00948">
    <property type="entry name" value="NusG"/>
    <property type="match status" value="1"/>
</dbReference>
<dbReference type="InterPro" id="IPR008991">
    <property type="entry name" value="Translation_prot_SH3-like_sf"/>
</dbReference>
<dbReference type="CDD" id="cd06091">
    <property type="entry name" value="KOW_NusG"/>
    <property type="match status" value="1"/>
</dbReference>
<dbReference type="GO" id="GO:0006354">
    <property type="term" value="P:DNA-templated transcription elongation"/>
    <property type="evidence" value="ECO:0007669"/>
    <property type="project" value="UniProtKB-UniRule"/>
</dbReference>
<dbReference type="Pfam" id="PF02357">
    <property type="entry name" value="NusG"/>
    <property type="match status" value="2"/>
</dbReference>
<dbReference type="InterPro" id="IPR036735">
    <property type="entry name" value="NGN_dom_sf"/>
</dbReference>
<dbReference type="SMART" id="SM00739">
    <property type="entry name" value="KOW"/>
    <property type="match status" value="1"/>
</dbReference>
<dbReference type="Gene3D" id="3.30.70.940">
    <property type="entry name" value="NusG, N-terminal domain"/>
    <property type="match status" value="2"/>
</dbReference>
<dbReference type="HOGENOM" id="CLU_778296_0_0_0"/>
<dbReference type="RefSeq" id="WP_045087268.1">
    <property type="nucleotide sequence ID" value="NZ_LN824141.1"/>
</dbReference>
<dbReference type="GO" id="GO:0031564">
    <property type="term" value="P:transcription antitermination"/>
    <property type="evidence" value="ECO:0007669"/>
    <property type="project" value="UniProtKB-UniRule"/>
</dbReference>
<dbReference type="GO" id="GO:0005829">
    <property type="term" value="C:cytosol"/>
    <property type="evidence" value="ECO:0007669"/>
    <property type="project" value="TreeGrafter"/>
</dbReference>
<evidence type="ECO:0000256" key="2">
    <source>
        <dbReference type="ARBA" id="ARBA00022814"/>
    </source>
</evidence>
<protein>
    <recommendedName>
        <fullName evidence="5 6">Transcription termination/antitermination protein NusG</fullName>
    </recommendedName>
</protein>
<evidence type="ECO:0000256" key="4">
    <source>
        <dbReference type="ARBA" id="ARBA00023163"/>
    </source>
</evidence>
<dbReference type="STRING" id="1006576.DTL3_0353"/>
<dbReference type="PRINTS" id="PR00338">
    <property type="entry name" value="NUSGTNSCPFCT"/>
</dbReference>
<dbReference type="InterPro" id="IPR040473">
    <property type="entry name" value="NusG_add"/>
</dbReference>
<dbReference type="InterPro" id="IPR014722">
    <property type="entry name" value="Rib_uL2_dom2"/>
</dbReference>
<evidence type="ECO:0000256" key="5">
    <source>
        <dbReference type="HAMAP-Rule" id="MF_00948"/>
    </source>
</evidence>
<dbReference type="InterPro" id="IPR006645">
    <property type="entry name" value="NGN-like_dom"/>
</dbReference>
<evidence type="ECO:0000259" key="7">
    <source>
        <dbReference type="SMART" id="SM00738"/>
    </source>
</evidence>
<dbReference type="KEGG" id="dtn:DTL3_0353"/>
<dbReference type="PANTHER" id="PTHR30265:SF2">
    <property type="entry name" value="TRANSCRIPTION TERMINATION_ANTITERMINATION PROTEIN NUSG"/>
    <property type="match status" value="1"/>
</dbReference>
<dbReference type="Proteomes" id="UP000032809">
    <property type="component" value="Chromosome I"/>
</dbReference>
<dbReference type="InterPro" id="IPR043425">
    <property type="entry name" value="NusG-like"/>
</dbReference>
<evidence type="ECO:0000256" key="1">
    <source>
        <dbReference type="ARBA" id="ARBA00022472"/>
    </source>
</evidence>
<keyword evidence="2 5" id="KW-0889">Transcription antitermination</keyword>
<dbReference type="InterPro" id="IPR005824">
    <property type="entry name" value="KOW"/>
</dbReference>
<keyword evidence="4 5" id="KW-0804">Transcription</keyword>
<evidence type="ECO:0000256" key="3">
    <source>
        <dbReference type="ARBA" id="ARBA00023015"/>
    </source>
</evidence>
<dbReference type="SMART" id="SM00738">
    <property type="entry name" value="NGN"/>
    <property type="match status" value="1"/>
</dbReference>
<comment type="function">
    <text evidence="5 6">Participates in transcription elongation, termination and antitermination.</text>
</comment>
<dbReference type="OrthoDB" id="9809075at2"/>
<evidence type="ECO:0000313" key="9">
    <source>
        <dbReference type="EMBL" id="CEP77682.1"/>
    </source>
</evidence>
<gene>
    <name evidence="5 9" type="primary">nusG</name>
    <name evidence="9" type="ORF">DTL3_0353</name>
</gene>
<dbReference type="GO" id="GO:0006353">
    <property type="term" value="P:DNA-templated transcription termination"/>
    <property type="evidence" value="ECO:0007669"/>
    <property type="project" value="UniProtKB-UniRule"/>
</dbReference>
<accession>A0A0C7NP47</accession>
<organism evidence="9 10">
    <name type="scientific">Defluviitoga tunisiensis</name>
    <dbReference type="NCBI Taxonomy" id="1006576"/>
    <lineage>
        <taxon>Bacteria</taxon>
        <taxon>Thermotogati</taxon>
        <taxon>Thermotogota</taxon>
        <taxon>Thermotogae</taxon>
        <taxon>Petrotogales</taxon>
        <taxon>Petrotogaceae</taxon>
        <taxon>Defluviitoga</taxon>
    </lineage>
</organism>
<sequence length="354" mass="40549">MRKEWYVLQVYSGMENKVKENIEEKVKNLGYDKYIGKIVIPEIEELNYTNRRIDRMFVSKDAELFVKKGKDVKKGDLLAKEPAIKIKSKGKIVEAKNYRKIMVETEGKKYSKTFLIPESVGVIAGLRVGKKVVSGTPLSKNFEYECDVDGEIVSIDKVKRVIVQSESGENEVYIVPKETFKSDIYKVGTIVEPEEIIGDAKEYRAKFAGRVDIRETALIKEIRLIKTKKKNLFPGYVFIEMMYTKEVEDTIKKIPYVSTFLNIGGKPVKLQKNEISAVLRLIGEESFEKKKLQEIRTDFEIGEHIKIISGPFEYFTGKIKAIDLEKQEVKVGVSMFGRETTVTLSLSEIEKIID</sequence>
<keyword evidence="3 5" id="KW-0805">Transcription regulation</keyword>
<keyword evidence="10" id="KW-1185">Reference proteome</keyword>
<dbReference type="Gene3D" id="2.30.30.30">
    <property type="match status" value="1"/>
</dbReference>
<evidence type="ECO:0000256" key="6">
    <source>
        <dbReference type="RuleBase" id="RU000538"/>
    </source>
</evidence>
<dbReference type="PANTHER" id="PTHR30265">
    <property type="entry name" value="RHO-INTERACTING TRANSCRIPTION TERMINATION FACTOR NUSG"/>
    <property type="match status" value="1"/>
</dbReference>
<reference evidence="10" key="1">
    <citation type="submission" date="2014-11" db="EMBL/GenBank/DDBJ databases">
        <authorList>
            <person name="Wibberg D."/>
        </authorList>
    </citation>
    <scope>NUCLEOTIDE SEQUENCE [LARGE SCALE GENOMIC DNA]</scope>
    <source>
        <strain evidence="10">L3</strain>
    </source>
</reference>
<dbReference type="SUPFAM" id="SSF82679">
    <property type="entry name" value="N-utilization substance G protein NusG, N-terminal domain"/>
    <property type="match status" value="2"/>
</dbReference>
<dbReference type="Pfam" id="PF18298">
    <property type="entry name" value="NusG_add"/>
    <property type="match status" value="1"/>
</dbReference>
<keyword evidence="1 5" id="KW-0806">Transcription termination</keyword>